<name>A0ABT1G2T0_9CORY</name>
<dbReference type="PANTHER" id="PTHR36834:SF1">
    <property type="entry name" value="INTEGRAL MEMBRANE PROTEIN"/>
    <property type="match status" value="1"/>
</dbReference>
<feature type="transmembrane region" description="Helical" evidence="1">
    <location>
        <begin position="83"/>
        <end position="104"/>
    </location>
</feature>
<dbReference type="RefSeq" id="WP_253578798.1">
    <property type="nucleotide sequence ID" value="NZ_JAMFTQ010000013.1"/>
</dbReference>
<gene>
    <name evidence="3" type="ORF">M5J20_09055</name>
</gene>
<proteinExistence type="predicted"/>
<comment type="caution">
    <text evidence="3">The sequence shown here is derived from an EMBL/GenBank/DDBJ whole genome shotgun (WGS) entry which is preliminary data.</text>
</comment>
<dbReference type="InterPro" id="IPR006976">
    <property type="entry name" value="VanZ-like"/>
</dbReference>
<dbReference type="Pfam" id="PF04892">
    <property type="entry name" value="VanZ"/>
    <property type="match status" value="1"/>
</dbReference>
<feature type="transmembrane region" description="Helical" evidence="1">
    <location>
        <begin position="52"/>
        <end position="76"/>
    </location>
</feature>
<keyword evidence="1" id="KW-0472">Membrane</keyword>
<feature type="domain" description="VanZ-like" evidence="2">
    <location>
        <begin position="5"/>
        <end position="126"/>
    </location>
</feature>
<protein>
    <submittedName>
        <fullName evidence="3">VanZ family protein</fullName>
    </submittedName>
</protein>
<accession>A0ABT1G2T0</accession>
<dbReference type="EMBL" id="JAMFTQ010000013">
    <property type="protein sequence ID" value="MCP1388332.1"/>
    <property type="molecule type" value="Genomic_DNA"/>
</dbReference>
<dbReference type="Proteomes" id="UP001204000">
    <property type="component" value="Unassembled WGS sequence"/>
</dbReference>
<dbReference type="PANTHER" id="PTHR36834">
    <property type="entry name" value="MEMBRANE PROTEIN-RELATED"/>
    <property type="match status" value="1"/>
</dbReference>
<reference evidence="3" key="1">
    <citation type="submission" date="2022-05" db="EMBL/GenBank/DDBJ databases">
        <title>Corynebacterium sp. TA-R-1 sp. nov., isolated from human feces.</title>
        <authorList>
            <person name="Shamsuzzaman M."/>
            <person name="Dahal R.H."/>
        </authorList>
    </citation>
    <scope>NUCLEOTIDE SEQUENCE</scope>
    <source>
        <strain evidence="3">TA-R-1</strain>
    </source>
</reference>
<feature type="transmembrane region" description="Helical" evidence="1">
    <location>
        <begin position="110"/>
        <end position="128"/>
    </location>
</feature>
<keyword evidence="4" id="KW-1185">Reference proteome</keyword>
<evidence type="ECO:0000256" key="1">
    <source>
        <dbReference type="SAM" id="Phobius"/>
    </source>
</evidence>
<organism evidence="3 4">
    <name type="scientific">Corynebacterium stercoris</name>
    <dbReference type="NCBI Taxonomy" id="2943490"/>
    <lineage>
        <taxon>Bacteria</taxon>
        <taxon>Bacillati</taxon>
        <taxon>Actinomycetota</taxon>
        <taxon>Actinomycetes</taxon>
        <taxon>Mycobacteriales</taxon>
        <taxon>Corynebacteriaceae</taxon>
        <taxon>Corynebacterium</taxon>
    </lineage>
</organism>
<sequence>MAAAVIVIAAVLVFTVGKAYFSVPGVWSADNHQVQELRLEPLSSFKYYNVWWGPWLNLIGNIALFVPVGWVAFLIFGGIWPAALAGLAFSFLIEVAQYVLAAGYSDVDDLLFNTLGALLGAMAARVIVGKRVP</sequence>
<evidence type="ECO:0000259" key="2">
    <source>
        <dbReference type="Pfam" id="PF04892"/>
    </source>
</evidence>
<evidence type="ECO:0000313" key="3">
    <source>
        <dbReference type="EMBL" id="MCP1388332.1"/>
    </source>
</evidence>
<keyword evidence="1" id="KW-0812">Transmembrane</keyword>
<evidence type="ECO:0000313" key="4">
    <source>
        <dbReference type="Proteomes" id="UP001204000"/>
    </source>
</evidence>
<keyword evidence="1" id="KW-1133">Transmembrane helix</keyword>
<dbReference type="InterPro" id="IPR053150">
    <property type="entry name" value="Teicoplanin_resist-assoc"/>
</dbReference>